<name>R9ARX3_9GAMM</name>
<dbReference type="eggNOG" id="ENOG50342MI">
    <property type="taxonomic scope" value="Bacteria"/>
</dbReference>
<comment type="caution">
    <text evidence="1">The sequence shown here is derived from an EMBL/GenBank/DDBJ whole genome shotgun (WGS) entry which is preliminary data.</text>
</comment>
<dbReference type="RefSeq" id="WP_016168116.1">
    <property type="nucleotide sequence ID" value="NZ_JHZG01000002.1"/>
</dbReference>
<dbReference type="OrthoDB" id="6688522at2"/>
<keyword evidence="2" id="KW-1185">Reference proteome</keyword>
<protein>
    <submittedName>
        <fullName evidence="1">Uncharacterized protein</fullName>
    </submittedName>
</protein>
<dbReference type="PATRIC" id="fig|1120927.3.peg.3016"/>
<reference evidence="1 2" key="1">
    <citation type="submission" date="2013-03" db="EMBL/GenBank/DDBJ databases">
        <title>The Genome Sequence of Acinetobacter tandoii CIP 107469.</title>
        <authorList>
            <consortium name="The Broad Institute Genome Sequencing Platform"/>
            <consortium name="The Broad Institute Genome Sequencing Center for Infectious Disease"/>
            <person name="Cerqueira G."/>
            <person name="Feldgarden M."/>
            <person name="Courvalin P."/>
            <person name="Perichon B."/>
            <person name="Grillot-Courvalin C."/>
            <person name="Clermont D."/>
            <person name="Rocha E."/>
            <person name="Yoon E.-J."/>
            <person name="Nemec A."/>
            <person name="Walker B."/>
            <person name="Young S.K."/>
            <person name="Zeng Q."/>
            <person name="Gargeya S."/>
            <person name="Fitzgerald M."/>
            <person name="Haas B."/>
            <person name="Abouelleil A."/>
            <person name="Alvarado L."/>
            <person name="Arachchi H.M."/>
            <person name="Berlin A.M."/>
            <person name="Chapman S.B."/>
            <person name="Dewar J."/>
            <person name="Goldberg J."/>
            <person name="Griggs A."/>
            <person name="Gujja S."/>
            <person name="Hansen M."/>
            <person name="Howarth C."/>
            <person name="Imamovic A."/>
            <person name="Larimer J."/>
            <person name="McCowan C."/>
            <person name="Murphy C."/>
            <person name="Neiman D."/>
            <person name="Pearson M."/>
            <person name="Priest M."/>
            <person name="Roberts A."/>
            <person name="Saif S."/>
            <person name="Shea T."/>
            <person name="Sisk P."/>
            <person name="Sykes S."/>
            <person name="Wortman J."/>
            <person name="Nusbaum C."/>
            <person name="Birren B."/>
        </authorList>
    </citation>
    <scope>NUCLEOTIDE SEQUENCE [LARGE SCALE GENOMIC DNA]</scope>
    <source>
        <strain evidence="1 2">CIP 107469</strain>
    </source>
</reference>
<dbReference type="Proteomes" id="UP000016201">
    <property type="component" value="Unassembled WGS sequence"/>
</dbReference>
<accession>R9ARX3</accession>
<sequence>MLFNENIIPYVPIAPRVQASNPKSQLLCEKLFEMIDRCVKAQITFNHDTAKGLLSVSPDQLNDLLREVSKNDGKTKDLDIDVLKQSLNDLIYPKFNGELTVISPIWNQEEIRVWQFQLNQIDRANPMQTLDKELLLDQTLSNLRIWRQSLEAAGNDKDVTYSNNDLIYKLMELEHKLELVQSQIEE</sequence>
<proteinExistence type="predicted"/>
<organism evidence="1 2">
    <name type="scientific">Acinetobacter tandoii DSM 14970 = CIP 107469</name>
    <dbReference type="NCBI Taxonomy" id="1120927"/>
    <lineage>
        <taxon>Bacteria</taxon>
        <taxon>Pseudomonadati</taxon>
        <taxon>Pseudomonadota</taxon>
        <taxon>Gammaproteobacteria</taxon>
        <taxon>Moraxellales</taxon>
        <taxon>Moraxellaceae</taxon>
        <taxon>Acinetobacter</taxon>
    </lineage>
</organism>
<dbReference type="EMBL" id="AQFM01000042">
    <property type="protein sequence ID" value="EOR05014.1"/>
    <property type="molecule type" value="Genomic_DNA"/>
</dbReference>
<evidence type="ECO:0000313" key="1">
    <source>
        <dbReference type="EMBL" id="EOR05014.1"/>
    </source>
</evidence>
<dbReference type="AlphaFoldDB" id="R9ARX3"/>
<gene>
    <name evidence="1" type="ORF">I593_03098</name>
</gene>
<evidence type="ECO:0000313" key="2">
    <source>
        <dbReference type="Proteomes" id="UP000016201"/>
    </source>
</evidence>